<reference evidence="3 4" key="1">
    <citation type="submission" date="2022-04" db="EMBL/GenBank/DDBJ databases">
        <authorList>
            <person name="Ye Y.-Q."/>
            <person name="Du Z.-J."/>
        </authorList>
    </citation>
    <scope>NUCLEOTIDE SEQUENCE [LARGE SCALE GENOMIC DNA]</scope>
    <source>
        <strain evidence="3 4">A6E488</strain>
    </source>
</reference>
<dbReference type="Proteomes" id="UP001320898">
    <property type="component" value="Unassembled WGS sequence"/>
</dbReference>
<dbReference type="InterPro" id="IPR027417">
    <property type="entry name" value="P-loop_NTPase"/>
</dbReference>
<dbReference type="SUPFAM" id="SSF52540">
    <property type="entry name" value="P-loop containing nucleoside triphosphate hydrolases"/>
    <property type="match status" value="1"/>
</dbReference>
<accession>A0AAW5R5H9</accession>
<dbReference type="AlphaFoldDB" id="A0AAW5R5H9"/>
<dbReference type="PANTHER" id="PTHR12788">
    <property type="entry name" value="PROTEIN-TYROSINE SULFOTRANSFERASE 2"/>
    <property type="match status" value="1"/>
</dbReference>
<dbReference type="RefSeq" id="WP_261618205.1">
    <property type="nucleotide sequence ID" value="NZ_JALIDZ010000013.1"/>
</dbReference>
<dbReference type="GO" id="GO:0008476">
    <property type="term" value="F:protein-tyrosine sulfotransferase activity"/>
    <property type="evidence" value="ECO:0007669"/>
    <property type="project" value="InterPro"/>
</dbReference>
<keyword evidence="1" id="KW-0808">Transferase</keyword>
<dbReference type="InterPro" id="IPR026634">
    <property type="entry name" value="TPST-like"/>
</dbReference>
<evidence type="ECO:0000256" key="2">
    <source>
        <dbReference type="SAM" id="MobiDB-lite"/>
    </source>
</evidence>
<dbReference type="EMBL" id="JALIDZ010000013">
    <property type="protein sequence ID" value="MCT8974620.1"/>
    <property type="molecule type" value="Genomic_DNA"/>
</dbReference>
<dbReference type="Gene3D" id="3.40.50.300">
    <property type="entry name" value="P-loop containing nucleotide triphosphate hydrolases"/>
    <property type="match status" value="1"/>
</dbReference>
<keyword evidence="4" id="KW-1185">Reference proteome</keyword>
<evidence type="ECO:0000313" key="3">
    <source>
        <dbReference type="EMBL" id="MCT8974620.1"/>
    </source>
</evidence>
<protein>
    <submittedName>
        <fullName evidence="3">Sulfotransferase</fullName>
    </submittedName>
</protein>
<dbReference type="PANTHER" id="PTHR12788:SF10">
    <property type="entry name" value="PROTEIN-TYROSINE SULFOTRANSFERASE"/>
    <property type="match status" value="1"/>
</dbReference>
<evidence type="ECO:0000313" key="4">
    <source>
        <dbReference type="Proteomes" id="UP001320898"/>
    </source>
</evidence>
<proteinExistence type="predicted"/>
<feature type="region of interest" description="Disordered" evidence="2">
    <location>
        <begin position="218"/>
        <end position="247"/>
    </location>
</feature>
<dbReference type="Pfam" id="PF13469">
    <property type="entry name" value="Sulfotransfer_3"/>
    <property type="match status" value="1"/>
</dbReference>
<evidence type="ECO:0000256" key="1">
    <source>
        <dbReference type="ARBA" id="ARBA00022679"/>
    </source>
</evidence>
<name>A0AAW5R5H9_9HYPH</name>
<sequence>MGNKIIGWVSNMEKTGGRENKYERLVFVTGPARSGTTLLNRILCSGNNHIQFPECTIITTIIKTMVRHNSATPDRFQAYFGSEDTKLQIYRTHIDNVISNLLRDQPHKFGLVLKDPDIALYFNEYRALFPEAYFVFIVRDPRDVVASRKDVVLRKNLEFTLDHVLETVKVDFNRMAARHRSLINDPQVAFVRYEDLVHSTEASIKYLENFVGTTLSRELNGQSNSKDNPFSTPISTSGRVSEDSAGSFQSRLTEAERDIAQNALAYQIRFADNVSHIGKT</sequence>
<organism evidence="3 4">
    <name type="scientific">Microbaculum marinisediminis</name>
    <dbReference type="NCBI Taxonomy" id="2931392"/>
    <lineage>
        <taxon>Bacteria</taxon>
        <taxon>Pseudomonadati</taxon>
        <taxon>Pseudomonadota</taxon>
        <taxon>Alphaproteobacteria</taxon>
        <taxon>Hyphomicrobiales</taxon>
        <taxon>Tepidamorphaceae</taxon>
        <taxon>Microbaculum</taxon>
    </lineage>
</organism>
<comment type="caution">
    <text evidence="3">The sequence shown here is derived from an EMBL/GenBank/DDBJ whole genome shotgun (WGS) entry which is preliminary data.</text>
</comment>
<gene>
    <name evidence="3" type="ORF">MUB46_22370</name>
</gene>